<evidence type="ECO:0000256" key="1">
    <source>
        <dbReference type="SAM" id="MobiDB-lite"/>
    </source>
</evidence>
<evidence type="ECO:0008006" key="4">
    <source>
        <dbReference type="Google" id="ProtNLM"/>
    </source>
</evidence>
<dbReference type="GeneID" id="54410694"/>
<organism evidence="2 3">
    <name type="scientific">Dothidotthia symphoricarpi CBS 119687</name>
    <dbReference type="NCBI Taxonomy" id="1392245"/>
    <lineage>
        <taxon>Eukaryota</taxon>
        <taxon>Fungi</taxon>
        <taxon>Dikarya</taxon>
        <taxon>Ascomycota</taxon>
        <taxon>Pezizomycotina</taxon>
        <taxon>Dothideomycetes</taxon>
        <taxon>Pleosporomycetidae</taxon>
        <taxon>Pleosporales</taxon>
        <taxon>Dothidotthiaceae</taxon>
        <taxon>Dothidotthia</taxon>
    </lineage>
</organism>
<dbReference type="InterPro" id="IPR007175">
    <property type="entry name" value="Rpr2/Snm1/Rpp21"/>
</dbReference>
<protein>
    <recommendedName>
        <fullName evidence="4">Rpr2-domain-containing protein</fullName>
    </recommendedName>
</protein>
<dbReference type="Proteomes" id="UP000799771">
    <property type="component" value="Unassembled WGS sequence"/>
</dbReference>
<dbReference type="GO" id="GO:0005655">
    <property type="term" value="C:nucleolar ribonuclease P complex"/>
    <property type="evidence" value="ECO:0007669"/>
    <property type="project" value="TreeGrafter"/>
</dbReference>
<evidence type="ECO:0000313" key="3">
    <source>
        <dbReference type="Proteomes" id="UP000799771"/>
    </source>
</evidence>
<keyword evidence="3" id="KW-1185">Reference proteome</keyword>
<proteinExistence type="predicted"/>
<dbReference type="Pfam" id="PF04032">
    <property type="entry name" value="Rpr2"/>
    <property type="match status" value="1"/>
</dbReference>
<dbReference type="OrthoDB" id="438080at2759"/>
<gene>
    <name evidence="2" type="ORF">P153DRAFT_383665</name>
</gene>
<dbReference type="GO" id="GO:0008033">
    <property type="term" value="P:tRNA processing"/>
    <property type="evidence" value="ECO:0007669"/>
    <property type="project" value="TreeGrafter"/>
</dbReference>
<dbReference type="EMBL" id="ML977502">
    <property type="protein sequence ID" value="KAF2131571.1"/>
    <property type="molecule type" value="Genomic_DNA"/>
</dbReference>
<dbReference type="PANTHER" id="PTHR14742:SF3">
    <property type="entry name" value="RIBONUCLEASE MRP PROTEIN SUBUNIT SNM1"/>
    <property type="match status" value="1"/>
</dbReference>
<feature type="region of interest" description="Disordered" evidence="1">
    <location>
        <begin position="145"/>
        <end position="186"/>
    </location>
</feature>
<reference evidence="2" key="1">
    <citation type="journal article" date="2020" name="Stud. Mycol.">
        <title>101 Dothideomycetes genomes: a test case for predicting lifestyles and emergence of pathogens.</title>
        <authorList>
            <person name="Haridas S."/>
            <person name="Albert R."/>
            <person name="Binder M."/>
            <person name="Bloem J."/>
            <person name="Labutti K."/>
            <person name="Salamov A."/>
            <person name="Andreopoulos B."/>
            <person name="Baker S."/>
            <person name="Barry K."/>
            <person name="Bills G."/>
            <person name="Bluhm B."/>
            <person name="Cannon C."/>
            <person name="Castanera R."/>
            <person name="Culley D."/>
            <person name="Daum C."/>
            <person name="Ezra D."/>
            <person name="Gonzalez J."/>
            <person name="Henrissat B."/>
            <person name="Kuo A."/>
            <person name="Liang C."/>
            <person name="Lipzen A."/>
            <person name="Lutzoni F."/>
            <person name="Magnuson J."/>
            <person name="Mondo S."/>
            <person name="Nolan M."/>
            <person name="Ohm R."/>
            <person name="Pangilinan J."/>
            <person name="Park H.-J."/>
            <person name="Ramirez L."/>
            <person name="Alfaro M."/>
            <person name="Sun H."/>
            <person name="Tritt A."/>
            <person name="Yoshinaga Y."/>
            <person name="Zwiers L.-H."/>
            <person name="Turgeon B."/>
            <person name="Goodwin S."/>
            <person name="Spatafora J."/>
            <person name="Crous P."/>
            <person name="Grigoriev I."/>
        </authorList>
    </citation>
    <scope>NUCLEOTIDE SEQUENCE</scope>
    <source>
        <strain evidence="2">CBS 119687</strain>
    </source>
</reference>
<dbReference type="AlphaFoldDB" id="A0A6A6AM68"/>
<sequence length="195" mass="21536">MTSMDSVGLRSKFLQEAAHLLAVSSPAASAFLGSARDRLFEDTEQGIPAKDWDALRRETCGACGNRMIPGWSCKITTRTLSGVVVKKKPAIPNKSTRPEKNIVLDCLRCRRKTIQSLQPRPSRHIRKSKSRVEAKSTLDLVQPTKEEENKVLKSANANSKQRKKARKGGLQAMLEKNKTNSSQGGLGLDLMDFAM</sequence>
<dbReference type="RefSeq" id="XP_033525958.1">
    <property type="nucleotide sequence ID" value="XM_033670262.1"/>
</dbReference>
<dbReference type="PANTHER" id="PTHR14742">
    <property type="entry name" value="RIBONUCLEASE P SUBUNIT P21"/>
    <property type="match status" value="1"/>
</dbReference>
<accession>A0A6A6AM68</accession>
<name>A0A6A6AM68_9PLEO</name>
<evidence type="ECO:0000313" key="2">
    <source>
        <dbReference type="EMBL" id="KAF2131571.1"/>
    </source>
</evidence>